<dbReference type="InterPro" id="IPR000182">
    <property type="entry name" value="GNAT_dom"/>
</dbReference>
<sequence>MTASIREPGPDDAEALADLHVATWRETYGHLLPPGFLSAAYVEGRRRMWVQVLGRPRDDVVVRVAEGSSGLVGFSWAGPPLEALPDGGRSRQLYALYVRAAHHGTGVGQRLLDEALGAEPAVLRVVRDNPRAVAFYRRNGFVRDGLEEVDPATPAMVEVRMRRPPGI</sequence>
<proteinExistence type="predicted"/>
<reference evidence="4 5" key="1">
    <citation type="journal article" date="2014" name="Int. J. Syst. Evol. Microbiol.">
        <title>Nocardioides zeae sp. nov., isolated from the stem of Zea mays.</title>
        <authorList>
            <person name="Glaeser S.P."/>
            <person name="McInroy J.A."/>
            <person name="Busse H.J."/>
            <person name="Kampfer P."/>
        </authorList>
    </citation>
    <scope>NUCLEOTIDE SEQUENCE [LARGE SCALE GENOMIC DNA]</scope>
    <source>
        <strain evidence="4 5">JCM 30728</strain>
    </source>
</reference>
<dbReference type="PROSITE" id="PS51186">
    <property type="entry name" value="GNAT"/>
    <property type="match status" value="1"/>
</dbReference>
<keyword evidence="5" id="KW-1185">Reference proteome</keyword>
<evidence type="ECO:0000313" key="4">
    <source>
        <dbReference type="EMBL" id="NEN80362.1"/>
    </source>
</evidence>
<dbReference type="Pfam" id="PF13508">
    <property type="entry name" value="Acetyltransf_7"/>
    <property type="match status" value="1"/>
</dbReference>
<comment type="caution">
    <text evidence="4">The sequence shown here is derived from an EMBL/GenBank/DDBJ whole genome shotgun (WGS) entry which is preliminary data.</text>
</comment>
<protein>
    <submittedName>
        <fullName evidence="4">GNAT family N-acetyltransferase</fullName>
    </submittedName>
</protein>
<dbReference type="AlphaFoldDB" id="A0A6P0HNU2"/>
<dbReference type="RefSeq" id="WP_163774156.1">
    <property type="nucleotide sequence ID" value="NZ_JAAGXA010000018.1"/>
</dbReference>
<dbReference type="PANTHER" id="PTHR43877:SF1">
    <property type="entry name" value="ACETYLTRANSFERASE"/>
    <property type="match status" value="1"/>
</dbReference>
<keyword evidence="2" id="KW-0012">Acyltransferase</keyword>
<evidence type="ECO:0000256" key="1">
    <source>
        <dbReference type="ARBA" id="ARBA00022679"/>
    </source>
</evidence>
<dbReference type="PANTHER" id="PTHR43877">
    <property type="entry name" value="AMINOALKYLPHOSPHONATE N-ACETYLTRANSFERASE-RELATED-RELATED"/>
    <property type="match status" value="1"/>
</dbReference>
<name>A0A6P0HNU2_9ACTN</name>
<organism evidence="4 5">
    <name type="scientific">Nocardioides zeae</name>
    <dbReference type="NCBI Taxonomy" id="1457234"/>
    <lineage>
        <taxon>Bacteria</taxon>
        <taxon>Bacillati</taxon>
        <taxon>Actinomycetota</taxon>
        <taxon>Actinomycetes</taxon>
        <taxon>Propionibacteriales</taxon>
        <taxon>Nocardioidaceae</taxon>
        <taxon>Nocardioides</taxon>
    </lineage>
</organism>
<gene>
    <name evidence="4" type="ORF">G3T38_19070</name>
</gene>
<dbReference type="GO" id="GO:0016747">
    <property type="term" value="F:acyltransferase activity, transferring groups other than amino-acyl groups"/>
    <property type="evidence" value="ECO:0007669"/>
    <property type="project" value="InterPro"/>
</dbReference>
<dbReference type="CDD" id="cd04301">
    <property type="entry name" value="NAT_SF"/>
    <property type="match status" value="1"/>
</dbReference>
<evidence type="ECO:0000259" key="3">
    <source>
        <dbReference type="PROSITE" id="PS51186"/>
    </source>
</evidence>
<dbReference type="InterPro" id="IPR016181">
    <property type="entry name" value="Acyl_CoA_acyltransferase"/>
</dbReference>
<keyword evidence="1 4" id="KW-0808">Transferase</keyword>
<accession>A0A6P0HNU2</accession>
<feature type="domain" description="N-acetyltransferase" evidence="3">
    <location>
        <begin position="3"/>
        <end position="166"/>
    </location>
</feature>
<evidence type="ECO:0000313" key="5">
    <source>
        <dbReference type="Proteomes" id="UP000468687"/>
    </source>
</evidence>
<dbReference type="EMBL" id="JAAGXA010000018">
    <property type="protein sequence ID" value="NEN80362.1"/>
    <property type="molecule type" value="Genomic_DNA"/>
</dbReference>
<dbReference type="Proteomes" id="UP000468687">
    <property type="component" value="Unassembled WGS sequence"/>
</dbReference>
<dbReference type="Gene3D" id="3.40.630.30">
    <property type="match status" value="1"/>
</dbReference>
<dbReference type="InterPro" id="IPR050832">
    <property type="entry name" value="Bact_Acetyltransf"/>
</dbReference>
<dbReference type="SUPFAM" id="SSF55729">
    <property type="entry name" value="Acyl-CoA N-acyltransferases (Nat)"/>
    <property type="match status" value="1"/>
</dbReference>
<evidence type="ECO:0000256" key="2">
    <source>
        <dbReference type="ARBA" id="ARBA00023315"/>
    </source>
</evidence>